<dbReference type="Proteomes" id="UP000060778">
    <property type="component" value="Chromosome"/>
</dbReference>
<organism evidence="1 2">
    <name type="scientific">Ignicoccus islandicus DSM 13165</name>
    <dbReference type="NCBI Taxonomy" id="940295"/>
    <lineage>
        <taxon>Archaea</taxon>
        <taxon>Thermoproteota</taxon>
        <taxon>Thermoprotei</taxon>
        <taxon>Desulfurococcales</taxon>
        <taxon>Desulfurococcaceae</taxon>
        <taxon>Ignicoccus</taxon>
    </lineage>
</organism>
<evidence type="ECO:0000313" key="1">
    <source>
        <dbReference type="EMBL" id="ALU12774.1"/>
    </source>
</evidence>
<protein>
    <submittedName>
        <fullName evidence="1">Uncharacterized protein</fullName>
    </submittedName>
</protein>
<dbReference type="KEGG" id="iis:EYM_07365"/>
<proteinExistence type="predicted"/>
<keyword evidence="2" id="KW-1185">Reference proteome</keyword>
<dbReference type="AlphaFoldDB" id="A0A0U3FLP6"/>
<reference evidence="1 2" key="1">
    <citation type="submission" date="2013-11" db="EMBL/GenBank/DDBJ databases">
        <title>Comparative genomics of Ignicoccus.</title>
        <authorList>
            <person name="Podar M."/>
        </authorList>
    </citation>
    <scope>NUCLEOTIDE SEQUENCE [LARGE SCALE GENOMIC DNA]</scope>
    <source>
        <strain evidence="1 2">DSM 13165</strain>
    </source>
</reference>
<evidence type="ECO:0000313" key="2">
    <source>
        <dbReference type="Proteomes" id="UP000060778"/>
    </source>
</evidence>
<accession>A0A0U3FLP6</accession>
<dbReference type="EMBL" id="CP006867">
    <property type="protein sequence ID" value="ALU12774.1"/>
    <property type="molecule type" value="Genomic_DNA"/>
</dbReference>
<name>A0A0U3FLP6_9CREN</name>
<gene>
    <name evidence="1" type="ORF">EYM_07365</name>
</gene>
<sequence>MRTCQLAYEARSSRFPGNPWKWKGVGGTFYGSLEESYISYHMRLDPAL</sequence>
<dbReference type="STRING" id="940295.EYM_07365"/>